<name>A0A9P8T631_9ASCO</name>
<sequence length="898" mass="99173">MFIICGYLVDQSRSSGRLVFPGWRQDSNSSVVSGQSVDSRLDQNKSELGVLVLSVSLKVLSNGNSLLDQEVQVLWDLWSKTVGLENSHNLVTGDHLGLVNTVSVSQNNTNLRRGKTLSGVLHDLLNNIVRRQFEPRWNVSRIIKNKLIIYDLAQSGQVCFLLCGGALLQHQVVASDTLVDVFDVVGGGLEMGRRVVRLGDIDMVLGPVLQWLVQLGNAHQNVLGCADDLECGLQLQVRLVCLDDGGDDGQVVALGTNVVGRGNGGNVDVVFPAHLVLRDDDLRRVRVGRVWDRVVQNAHGSDHLLARGLDLLWEIGWVCNHNRCSGSSFFGLDTNKLAIFVQHLVNWRVQHESSAVDRRQSGKSLWKLAQSVQWVNVWRFAVSGNRTKIQHNSVVRFSGRLVQVLIVGPKSHGVANEVLGSPLESVLVVHLVHGGLVEIHSTMGRLLVLVVLDDKLQEILHSSLLKESHQRRRDRLCLVGRNFRNTTPAVHIRAMNLLKLHVTGDIGVNKNVSKLTVRHQKLGNQINTPVSVFAELVCIRLAWLELGVQLGKVQRSAFSSIIPTSVPKPYLKPSANLVEQFQYTPAESIPARNLSATVLFSVTIQSVCLDECELMCEMASSTDWTVLTATSSDKNSLEKSVSVARTVSLSSFWMAFLGTFVSVSRVLLITLAIAWNVFNDSLPPFKIAAFPDLMAKAVMLAITSGRLSKMISNTPTGQVSLVKVKPSSSSVCNVILFNGSSRFDTSRTPSHMESYLPFFERSSRLINEEERWFASASSMSFLLAARISSLAASSPSLILYNASDRSLSESVFRVVDARCACLAMASDMNKSHWRKYFFSIGRRGKRLHKRASNSVGLAKKRGKWACGALSTALGSWRWELPWFWTWWKTGGPAEAVKS</sequence>
<gene>
    <name evidence="1" type="ORF">OGAPHI_003030</name>
</gene>
<evidence type="ECO:0000313" key="1">
    <source>
        <dbReference type="EMBL" id="KAH3667381.1"/>
    </source>
</evidence>
<dbReference type="GeneID" id="70234997"/>
<reference evidence="1" key="1">
    <citation type="journal article" date="2021" name="Open Biol.">
        <title>Shared evolutionary footprints suggest mitochondrial oxidative damage underlies multiple complex I losses in fungi.</title>
        <authorList>
            <person name="Schikora-Tamarit M.A."/>
            <person name="Marcet-Houben M."/>
            <person name="Nosek J."/>
            <person name="Gabaldon T."/>
        </authorList>
    </citation>
    <scope>NUCLEOTIDE SEQUENCE</scope>
    <source>
        <strain evidence="1">CBS6075</strain>
    </source>
</reference>
<dbReference type="AlphaFoldDB" id="A0A9P8T631"/>
<protein>
    <submittedName>
        <fullName evidence="1">Uncharacterized protein</fullName>
    </submittedName>
</protein>
<dbReference type="Proteomes" id="UP000769157">
    <property type="component" value="Unassembled WGS sequence"/>
</dbReference>
<evidence type="ECO:0000313" key="2">
    <source>
        <dbReference type="Proteomes" id="UP000769157"/>
    </source>
</evidence>
<keyword evidence="2" id="KW-1185">Reference proteome</keyword>
<organism evidence="1 2">
    <name type="scientific">Ogataea philodendri</name>
    <dbReference type="NCBI Taxonomy" id="1378263"/>
    <lineage>
        <taxon>Eukaryota</taxon>
        <taxon>Fungi</taxon>
        <taxon>Dikarya</taxon>
        <taxon>Ascomycota</taxon>
        <taxon>Saccharomycotina</taxon>
        <taxon>Pichiomycetes</taxon>
        <taxon>Pichiales</taxon>
        <taxon>Pichiaceae</taxon>
        <taxon>Ogataea</taxon>
    </lineage>
</organism>
<proteinExistence type="predicted"/>
<dbReference type="RefSeq" id="XP_046062193.1">
    <property type="nucleotide sequence ID" value="XM_046203965.1"/>
</dbReference>
<accession>A0A9P8T631</accession>
<comment type="caution">
    <text evidence="1">The sequence shown here is derived from an EMBL/GenBank/DDBJ whole genome shotgun (WGS) entry which is preliminary data.</text>
</comment>
<reference evidence="1" key="2">
    <citation type="submission" date="2021-01" db="EMBL/GenBank/DDBJ databases">
        <authorList>
            <person name="Schikora-Tamarit M.A."/>
        </authorList>
    </citation>
    <scope>NUCLEOTIDE SEQUENCE</scope>
    <source>
        <strain evidence="1">CBS6075</strain>
    </source>
</reference>
<dbReference type="EMBL" id="JAEUBE010000183">
    <property type="protein sequence ID" value="KAH3667381.1"/>
    <property type="molecule type" value="Genomic_DNA"/>
</dbReference>